<dbReference type="GO" id="GO:0008237">
    <property type="term" value="F:metallopeptidase activity"/>
    <property type="evidence" value="ECO:0007669"/>
    <property type="project" value="InterPro"/>
</dbReference>
<keyword evidence="2" id="KW-1185">Reference proteome</keyword>
<dbReference type="KEGG" id="ffl:HYN86_00480"/>
<dbReference type="InterPro" id="IPR024653">
    <property type="entry name" value="Peptidase_M10/M27/M57"/>
</dbReference>
<dbReference type="InterPro" id="IPR024079">
    <property type="entry name" value="MetalloPept_cat_dom_sf"/>
</dbReference>
<organism evidence="1 2">
    <name type="scientific">Flavobacterium fluviale</name>
    <dbReference type="NCBI Taxonomy" id="2249356"/>
    <lineage>
        <taxon>Bacteria</taxon>
        <taxon>Pseudomonadati</taxon>
        <taxon>Bacteroidota</taxon>
        <taxon>Flavobacteriia</taxon>
        <taxon>Flavobacteriales</taxon>
        <taxon>Flavobacteriaceae</taxon>
        <taxon>Flavobacterium</taxon>
    </lineage>
</organism>
<evidence type="ECO:0000313" key="1">
    <source>
        <dbReference type="EMBL" id="AXB55160.1"/>
    </source>
</evidence>
<sequence length="389" mass="44334">MEIGKKMFLIIFLLSQLFIRCSNDDNCVKVAEREMTEEEVLEINQLSNFLSEDLGITLKKIIYSPSKSAFVIDGDILMPLEDARQRLKKTDLKIKDKANQRVSKKLIAPQFASSIQVYIYPEVPLEWRNAINESIKNWNNANTNLNLTVVKDQPLYGIKITMFDGGNIPAIAYGSLPSGLPGDSITINTYYNNLEESKKINALTHEFGHCFGLLHTNDTDAALIPCTPVSEMNSVMFSLNQTWNGFTYYDKVAISTLYPVGLGTKKMYTFRKNKSFLYSSDPCEINPEKNDCILQEEACYLYSTQVEGTVPLYRSYDADSQGHQLSRVQTSTDDVIQGYLYSTQQLGTTPLYRVTHYEFRPQGNIYHYLYTTEDWGAPFQIITGYVIKR</sequence>
<dbReference type="RefSeq" id="WP_113676302.1">
    <property type="nucleotide sequence ID" value="NZ_CP030261.1"/>
</dbReference>
<dbReference type="Gene3D" id="3.40.390.10">
    <property type="entry name" value="Collagenase (Catalytic Domain)"/>
    <property type="match status" value="1"/>
</dbReference>
<dbReference type="SUPFAM" id="SSF55486">
    <property type="entry name" value="Metalloproteases ('zincins'), catalytic domain"/>
    <property type="match status" value="1"/>
</dbReference>
<dbReference type="AlphaFoldDB" id="A0A344LML8"/>
<dbReference type="Pfam" id="PF12388">
    <property type="entry name" value="Peptidase_M57"/>
    <property type="match status" value="1"/>
</dbReference>
<proteinExistence type="predicted"/>
<gene>
    <name evidence="1" type="ORF">HYN86_00480</name>
</gene>
<accession>A0A344LML8</accession>
<dbReference type="Proteomes" id="UP000251561">
    <property type="component" value="Chromosome"/>
</dbReference>
<dbReference type="OrthoDB" id="785995at2"/>
<reference evidence="1 2" key="1">
    <citation type="submission" date="2018-06" db="EMBL/GenBank/DDBJ databases">
        <title>Genome sequencing of Flavobacterium.</title>
        <authorList>
            <person name="Baek M.-G."/>
            <person name="Yi H."/>
        </authorList>
    </citation>
    <scope>NUCLEOTIDE SEQUENCE [LARGE SCALE GENOMIC DNA]</scope>
    <source>
        <strain evidence="1 2">HYN0086</strain>
    </source>
</reference>
<protein>
    <recommendedName>
        <fullName evidence="3">Dual-action HEIGH metallo-peptidase</fullName>
    </recommendedName>
</protein>
<name>A0A344LML8_9FLAO</name>
<evidence type="ECO:0000313" key="2">
    <source>
        <dbReference type="Proteomes" id="UP000251561"/>
    </source>
</evidence>
<evidence type="ECO:0008006" key="3">
    <source>
        <dbReference type="Google" id="ProtNLM"/>
    </source>
</evidence>
<dbReference type="EMBL" id="CP030261">
    <property type="protein sequence ID" value="AXB55160.1"/>
    <property type="molecule type" value="Genomic_DNA"/>
</dbReference>